<sequence length="135" mass="14880">MKYCAAFALLLVATLQVSAEDDMAEYRKLVTSCAEKEGISPDVLKEIETTGKRPAYSALKCVDKCILEKTGVLGADGKVDVPMLIKNCLKHPKLDQAKCERIIKECPHTDKGDKCLMSYEGANCMHNNLAKVLMQ</sequence>
<dbReference type="Proteomes" id="UP000327044">
    <property type="component" value="Unassembled WGS sequence"/>
</dbReference>
<dbReference type="InterPro" id="IPR006170">
    <property type="entry name" value="PBP/GOBP"/>
</dbReference>
<dbReference type="Pfam" id="PF01395">
    <property type="entry name" value="PBP_GOBP"/>
    <property type="match status" value="1"/>
</dbReference>
<dbReference type="InterPro" id="IPR036728">
    <property type="entry name" value="PBP_GOBP_sf"/>
</dbReference>
<organism evidence="2 3">
    <name type="scientific">Photinus pyralis</name>
    <name type="common">Common eastern firefly</name>
    <name type="synonym">Lampyris pyralis</name>
    <dbReference type="NCBI Taxonomy" id="7054"/>
    <lineage>
        <taxon>Eukaryota</taxon>
        <taxon>Metazoa</taxon>
        <taxon>Ecdysozoa</taxon>
        <taxon>Arthropoda</taxon>
        <taxon>Hexapoda</taxon>
        <taxon>Insecta</taxon>
        <taxon>Pterygota</taxon>
        <taxon>Neoptera</taxon>
        <taxon>Endopterygota</taxon>
        <taxon>Coleoptera</taxon>
        <taxon>Polyphaga</taxon>
        <taxon>Elateriformia</taxon>
        <taxon>Elateroidea</taxon>
        <taxon>Lampyridae</taxon>
        <taxon>Lampyrinae</taxon>
        <taxon>Photinus</taxon>
    </lineage>
</organism>
<dbReference type="AlphaFoldDB" id="A0A5N4A4Z4"/>
<evidence type="ECO:0000313" key="2">
    <source>
        <dbReference type="EMBL" id="KAB0792395.1"/>
    </source>
</evidence>
<dbReference type="GO" id="GO:0005549">
    <property type="term" value="F:odorant binding"/>
    <property type="evidence" value="ECO:0007669"/>
    <property type="project" value="InterPro"/>
</dbReference>
<evidence type="ECO:0000313" key="3">
    <source>
        <dbReference type="Proteomes" id="UP000327044"/>
    </source>
</evidence>
<dbReference type="OrthoDB" id="8194670at2759"/>
<dbReference type="InParanoid" id="A0A5N4A4Z4"/>
<name>A0A5N4A4Z4_PHOPY</name>
<comment type="caution">
    <text evidence="2">The sequence shown here is derived from an EMBL/GenBank/DDBJ whole genome shotgun (WGS) entry which is preliminary data.</text>
</comment>
<dbReference type="CDD" id="cd23992">
    <property type="entry name" value="PBP_GOBP"/>
    <property type="match status" value="1"/>
</dbReference>
<reference evidence="2 3" key="1">
    <citation type="journal article" date="2018" name="Elife">
        <title>Firefly genomes illuminate parallel origins of bioluminescence in beetles.</title>
        <authorList>
            <person name="Fallon T.R."/>
            <person name="Lower S.E."/>
            <person name="Chang C.H."/>
            <person name="Bessho-Uehara M."/>
            <person name="Martin G.J."/>
            <person name="Bewick A.J."/>
            <person name="Behringer M."/>
            <person name="Debat H.J."/>
            <person name="Wong I."/>
            <person name="Day J.C."/>
            <person name="Suvorov A."/>
            <person name="Silva C.J."/>
            <person name="Stanger-Hall K.F."/>
            <person name="Hall D.W."/>
            <person name="Schmitz R.J."/>
            <person name="Nelson D.R."/>
            <person name="Lewis S.M."/>
            <person name="Shigenobu S."/>
            <person name="Bybee S.M."/>
            <person name="Larracuente A.M."/>
            <person name="Oba Y."/>
            <person name="Weng J.K."/>
        </authorList>
    </citation>
    <scope>NUCLEOTIDE SEQUENCE [LARGE SCALE GENOMIC DNA]</scope>
    <source>
        <strain evidence="2">1611_PpyrPB1</strain>
        <tissue evidence="2">Whole body</tissue>
    </source>
</reference>
<gene>
    <name evidence="2" type="ORF">PPYR_14354</name>
</gene>
<feature type="chain" id="PRO_5024415468" evidence="1">
    <location>
        <begin position="20"/>
        <end position="135"/>
    </location>
</feature>
<feature type="signal peptide" evidence="1">
    <location>
        <begin position="1"/>
        <end position="19"/>
    </location>
</feature>
<keyword evidence="3" id="KW-1185">Reference proteome</keyword>
<proteinExistence type="predicted"/>
<dbReference type="Gene3D" id="1.10.238.20">
    <property type="entry name" value="Pheromone/general odorant binding protein domain"/>
    <property type="match status" value="1"/>
</dbReference>
<keyword evidence="1" id="KW-0732">Signal</keyword>
<dbReference type="EMBL" id="VVIM01000010">
    <property type="protein sequence ID" value="KAB0792395.1"/>
    <property type="molecule type" value="Genomic_DNA"/>
</dbReference>
<dbReference type="SUPFAM" id="SSF47565">
    <property type="entry name" value="Insect pheromone/odorant-binding proteins"/>
    <property type="match status" value="1"/>
</dbReference>
<evidence type="ECO:0000256" key="1">
    <source>
        <dbReference type="SAM" id="SignalP"/>
    </source>
</evidence>
<accession>A0A5N4A4Z4</accession>
<protein>
    <submittedName>
        <fullName evidence="2">Uncharacterized protein</fullName>
    </submittedName>
</protein>